<dbReference type="PANTHER" id="PTHR34145">
    <property type="entry name" value="OS02G0105600 PROTEIN"/>
    <property type="match status" value="1"/>
</dbReference>
<accession>A0ABD2YV89</accession>
<dbReference type="Pfam" id="PF23622">
    <property type="entry name" value="LRR_At1g61320_AtMIF1"/>
    <property type="match status" value="1"/>
</dbReference>
<reference evidence="2 3" key="1">
    <citation type="submission" date="2024-11" db="EMBL/GenBank/DDBJ databases">
        <title>A near-complete genome assembly of Cinchona calisaya.</title>
        <authorList>
            <person name="Lian D.C."/>
            <person name="Zhao X.W."/>
            <person name="Wei L."/>
        </authorList>
    </citation>
    <scope>NUCLEOTIDE SEQUENCE [LARGE SCALE GENOMIC DNA]</scope>
    <source>
        <tissue evidence="2">Nenye</tissue>
    </source>
</reference>
<evidence type="ECO:0000259" key="1">
    <source>
        <dbReference type="SMART" id="SM00256"/>
    </source>
</evidence>
<dbReference type="AlphaFoldDB" id="A0ABD2YV89"/>
<dbReference type="Proteomes" id="UP001630127">
    <property type="component" value="Unassembled WGS sequence"/>
</dbReference>
<dbReference type="Gene3D" id="3.80.10.10">
    <property type="entry name" value="Ribonuclease Inhibitor"/>
    <property type="match status" value="1"/>
</dbReference>
<dbReference type="SUPFAM" id="SSF52047">
    <property type="entry name" value="RNI-like"/>
    <property type="match status" value="1"/>
</dbReference>
<dbReference type="EMBL" id="JBJUIK010000012">
    <property type="protein sequence ID" value="KAL3511244.1"/>
    <property type="molecule type" value="Genomic_DNA"/>
</dbReference>
<dbReference type="SMART" id="SM00256">
    <property type="entry name" value="FBOX"/>
    <property type="match status" value="1"/>
</dbReference>
<dbReference type="InterPro" id="IPR055357">
    <property type="entry name" value="LRR_At1g61320_AtMIF1"/>
</dbReference>
<dbReference type="InterPro" id="IPR053772">
    <property type="entry name" value="At1g61320/At1g61330-like"/>
</dbReference>
<dbReference type="Gene3D" id="1.20.1280.50">
    <property type="match status" value="1"/>
</dbReference>
<comment type="caution">
    <text evidence="2">The sequence shown here is derived from an EMBL/GenBank/DDBJ whole genome shotgun (WGS) entry which is preliminary data.</text>
</comment>
<feature type="domain" description="F-box" evidence="1">
    <location>
        <begin position="9"/>
        <end position="49"/>
    </location>
</feature>
<name>A0ABD2YV89_9GENT</name>
<dbReference type="InterPro" id="IPR036047">
    <property type="entry name" value="F-box-like_dom_sf"/>
</dbReference>
<dbReference type="SUPFAM" id="SSF81383">
    <property type="entry name" value="F-box domain"/>
    <property type="match status" value="1"/>
</dbReference>
<dbReference type="InterPro" id="IPR032675">
    <property type="entry name" value="LRR_dom_sf"/>
</dbReference>
<proteinExistence type="predicted"/>
<dbReference type="InterPro" id="IPR001810">
    <property type="entry name" value="F-box_dom"/>
</dbReference>
<evidence type="ECO:0000313" key="2">
    <source>
        <dbReference type="EMBL" id="KAL3511244.1"/>
    </source>
</evidence>
<organism evidence="2 3">
    <name type="scientific">Cinchona calisaya</name>
    <dbReference type="NCBI Taxonomy" id="153742"/>
    <lineage>
        <taxon>Eukaryota</taxon>
        <taxon>Viridiplantae</taxon>
        <taxon>Streptophyta</taxon>
        <taxon>Embryophyta</taxon>
        <taxon>Tracheophyta</taxon>
        <taxon>Spermatophyta</taxon>
        <taxon>Magnoliopsida</taxon>
        <taxon>eudicotyledons</taxon>
        <taxon>Gunneridae</taxon>
        <taxon>Pentapetalae</taxon>
        <taxon>asterids</taxon>
        <taxon>lamiids</taxon>
        <taxon>Gentianales</taxon>
        <taxon>Rubiaceae</taxon>
        <taxon>Cinchonoideae</taxon>
        <taxon>Cinchoneae</taxon>
        <taxon>Cinchona</taxon>
    </lineage>
</organism>
<sequence>MDSDLSNKIPDEILTCILSRLSMKDAAKTSVLSRRWEILWKFYNSCLDFDDMETKVLLFQGQKQFDMEEEKYIRWVNQVVVSHRGSTIEQFRVSFDLERNKLWKPFKDMDEMYSFPTPWRWLGHDLKSLTSLRLESVNVTEQHVSYFLSDCPLLEELSIAGAPSLCKLRVVGHQSSLKLKYLEIRDCSVLKNVEVSAAKNLVYFCQGLFATKMHFQDVPKLSSVSLERGDYTDHLVATSFKELPFPVSQLQMLKLDLFDMMCFRPFMFPWEARKKFAQLTNLHQLELSFVVLNEQSMLFVGLLLCASPRLHKLVLKYQIDWYATEIQPYAWWVDFRVGKTHWKQVVGCKYECLKEVEFLGWNGLKADVELLTHLIGAAESLEVITIDPCDPFRVGVQKALTQPPKVIAAEEDDRNRARELEAKLPQTIKFVVL</sequence>
<dbReference type="PANTHER" id="PTHR34145:SF68">
    <property type="entry name" value="FBD DOMAIN-CONTAINING PROTEIN"/>
    <property type="match status" value="1"/>
</dbReference>
<keyword evidence="3" id="KW-1185">Reference proteome</keyword>
<dbReference type="Pfam" id="PF00646">
    <property type="entry name" value="F-box"/>
    <property type="match status" value="1"/>
</dbReference>
<gene>
    <name evidence="2" type="ORF">ACH5RR_030645</name>
</gene>
<evidence type="ECO:0000313" key="3">
    <source>
        <dbReference type="Proteomes" id="UP001630127"/>
    </source>
</evidence>
<protein>
    <recommendedName>
        <fullName evidence="1">F-box domain-containing protein</fullName>
    </recommendedName>
</protein>